<name>A0AA35L9A2_9SAUR</name>
<keyword evidence="2" id="KW-1185">Reference proteome</keyword>
<sequence length="327" mass="36947">MPRPNGQGSLYLYASLQKRMQIWRGSHQSHNSHDSVKSKCSKQVSCWNPCFELPTKCLCWSMLMCAIICSFSFSRQSKMVSRYQQEAEAEAASPDCSNSNIWDGLSQQPGSCWMEEYNEAPSLLTSGCVVQRPAEGERDPFPWQIISTTQKLPSPKELCRKKRKGPKRKRLENVRALSVCYHLEELRRRQSSMDELKKAKWGGLLPQPFSEGAGGTADSPTKITCHDDDEEEDALSPFSILNPPFQLYEEHSVFGECSKAQVLYPEWNPTVREQLRIPEESPVISYTMATQDRKEPGLCLFCFDKICLGEFAASSHSSKCDAKGVPL</sequence>
<dbReference type="PANTHER" id="PTHR37341">
    <property type="entry name" value="PROTEIN INCA1"/>
    <property type="match status" value="1"/>
</dbReference>
<gene>
    <name evidence="1" type="ORF">PODLI_1B017337</name>
</gene>
<dbReference type="Proteomes" id="UP001178461">
    <property type="component" value="Chromosome 13"/>
</dbReference>
<dbReference type="GO" id="GO:0008285">
    <property type="term" value="P:negative regulation of cell population proliferation"/>
    <property type="evidence" value="ECO:0007669"/>
    <property type="project" value="TreeGrafter"/>
</dbReference>
<dbReference type="Pfam" id="PF15142">
    <property type="entry name" value="INCA1"/>
    <property type="match status" value="1"/>
</dbReference>
<dbReference type="AlphaFoldDB" id="A0AA35L9A2"/>
<evidence type="ECO:0000313" key="1">
    <source>
        <dbReference type="EMBL" id="CAI5791607.1"/>
    </source>
</evidence>
<dbReference type="PANTHER" id="PTHR37341:SF1">
    <property type="entry name" value="PROTEIN INCA1"/>
    <property type="match status" value="1"/>
</dbReference>
<accession>A0AA35L9A2</accession>
<protein>
    <submittedName>
        <fullName evidence="1">Uncharacterized protein</fullName>
    </submittedName>
</protein>
<reference evidence="1" key="1">
    <citation type="submission" date="2022-12" db="EMBL/GenBank/DDBJ databases">
        <authorList>
            <person name="Alioto T."/>
            <person name="Alioto T."/>
            <person name="Gomez Garrido J."/>
        </authorList>
    </citation>
    <scope>NUCLEOTIDE SEQUENCE</scope>
</reference>
<dbReference type="InterPro" id="IPR026238">
    <property type="entry name" value="INCA1"/>
</dbReference>
<dbReference type="GO" id="GO:0004861">
    <property type="term" value="F:cyclin-dependent protein serine/threonine kinase inhibitor activity"/>
    <property type="evidence" value="ECO:0007669"/>
    <property type="project" value="TreeGrafter"/>
</dbReference>
<evidence type="ECO:0000313" key="2">
    <source>
        <dbReference type="Proteomes" id="UP001178461"/>
    </source>
</evidence>
<organism evidence="1 2">
    <name type="scientific">Podarcis lilfordi</name>
    <name type="common">Lilford's wall lizard</name>
    <dbReference type="NCBI Taxonomy" id="74358"/>
    <lineage>
        <taxon>Eukaryota</taxon>
        <taxon>Metazoa</taxon>
        <taxon>Chordata</taxon>
        <taxon>Craniata</taxon>
        <taxon>Vertebrata</taxon>
        <taxon>Euteleostomi</taxon>
        <taxon>Lepidosauria</taxon>
        <taxon>Squamata</taxon>
        <taxon>Bifurcata</taxon>
        <taxon>Unidentata</taxon>
        <taxon>Episquamata</taxon>
        <taxon>Laterata</taxon>
        <taxon>Lacertibaenia</taxon>
        <taxon>Lacertidae</taxon>
        <taxon>Podarcis</taxon>
    </lineage>
</organism>
<proteinExistence type="predicted"/>
<dbReference type="GO" id="GO:0030332">
    <property type="term" value="F:cyclin binding"/>
    <property type="evidence" value="ECO:0007669"/>
    <property type="project" value="TreeGrafter"/>
</dbReference>
<dbReference type="GO" id="GO:0005737">
    <property type="term" value="C:cytoplasm"/>
    <property type="evidence" value="ECO:0007669"/>
    <property type="project" value="TreeGrafter"/>
</dbReference>
<dbReference type="EMBL" id="OX395138">
    <property type="protein sequence ID" value="CAI5791607.1"/>
    <property type="molecule type" value="Genomic_DNA"/>
</dbReference>